<evidence type="ECO:0000313" key="1">
    <source>
        <dbReference type="EMBL" id="MDO5974772.1"/>
    </source>
</evidence>
<protein>
    <submittedName>
        <fullName evidence="1">Uncharacterized protein</fullName>
    </submittedName>
</protein>
<reference evidence="1" key="1">
    <citation type="submission" date="2023-07" db="EMBL/GenBank/DDBJ databases">
        <title>Two novel species in the genus Flavivirga.</title>
        <authorList>
            <person name="Kwon K."/>
        </authorList>
    </citation>
    <scope>NUCLEOTIDE SEQUENCE</scope>
    <source>
        <strain evidence="1">KACC 14158</strain>
    </source>
</reference>
<sequence length="56" mass="6452">MENQKEISWNETYNTPLGIPIQHVNGGQLLIITIGFSRSYFEENNEFPITPSLIEK</sequence>
<comment type="caution">
    <text evidence="1">The sequence shown here is derived from an EMBL/GenBank/DDBJ whole genome shotgun (WGS) entry which is preliminary data.</text>
</comment>
<dbReference type="Proteomes" id="UP001176806">
    <property type="component" value="Unassembled WGS sequence"/>
</dbReference>
<dbReference type="EMBL" id="JAUOEL010000003">
    <property type="protein sequence ID" value="MDO5974772.1"/>
    <property type="molecule type" value="Genomic_DNA"/>
</dbReference>
<organism evidence="1 2">
    <name type="scientific">Flavivirga jejuensis</name>
    <dbReference type="NCBI Taxonomy" id="870487"/>
    <lineage>
        <taxon>Bacteria</taxon>
        <taxon>Pseudomonadati</taxon>
        <taxon>Bacteroidota</taxon>
        <taxon>Flavobacteriia</taxon>
        <taxon>Flavobacteriales</taxon>
        <taxon>Flavobacteriaceae</taxon>
        <taxon>Flavivirga</taxon>
    </lineage>
</organism>
<name>A0ABT8WPB3_9FLAO</name>
<dbReference type="RefSeq" id="WP_303301901.1">
    <property type="nucleotide sequence ID" value="NZ_BAABDA010000050.1"/>
</dbReference>
<proteinExistence type="predicted"/>
<gene>
    <name evidence="1" type="ORF">Q4Q40_11305</name>
</gene>
<evidence type="ECO:0000313" key="2">
    <source>
        <dbReference type="Proteomes" id="UP001176806"/>
    </source>
</evidence>
<keyword evidence="2" id="KW-1185">Reference proteome</keyword>
<accession>A0ABT8WPB3</accession>